<reference evidence="1" key="1">
    <citation type="submission" date="2008-01" db="EMBL/GenBank/DDBJ databases">
        <title>Complete sequence of chromosome of Caulobacter sp. K31.</title>
        <authorList>
            <consortium name="US DOE Joint Genome Institute"/>
            <person name="Copeland A."/>
            <person name="Lucas S."/>
            <person name="Lapidus A."/>
            <person name="Barry K."/>
            <person name="Glavina del Rio T."/>
            <person name="Dalin E."/>
            <person name="Tice H."/>
            <person name="Pitluck S."/>
            <person name="Bruce D."/>
            <person name="Goodwin L."/>
            <person name="Thompson L.S."/>
            <person name="Brettin T."/>
            <person name="Detter J.C."/>
            <person name="Han C."/>
            <person name="Schmutz J."/>
            <person name="Larimer F."/>
            <person name="Land M."/>
            <person name="Hauser L."/>
            <person name="Kyrpides N."/>
            <person name="Kim E."/>
            <person name="Stephens C."/>
            <person name="Richardson P."/>
        </authorList>
    </citation>
    <scope>NUCLEOTIDE SEQUENCE [LARGE SCALE GENOMIC DNA]</scope>
    <source>
        <strain evidence="1">K31</strain>
    </source>
</reference>
<dbReference type="HOGENOM" id="CLU_2421575_0_0_5"/>
<name>B0SVF6_CAUSK</name>
<evidence type="ECO:0000313" key="1">
    <source>
        <dbReference type="EMBL" id="ABZ69995.1"/>
    </source>
</evidence>
<dbReference type="KEGG" id="cak:Caul_0864"/>
<gene>
    <name evidence="1" type="ordered locus">Caul_0864</name>
</gene>
<dbReference type="STRING" id="366602.Caul_0864"/>
<proteinExistence type="predicted"/>
<accession>B0SVF6</accession>
<protein>
    <submittedName>
        <fullName evidence="1">Uncharacterized protein</fullName>
    </submittedName>
</protein>
<organism evidence="1">
    <name type="scientific">Caulobacter sp. (strain K31)</name>
    <dbReference type="NCBI Taxonomy" id="366602"/>
    <lineage>
        <taxon>Bacteria</taxon>
        <taxon>Pseudomonadati</taxon>
        <taxon>Pseudomonadota</taxon>
        <taxon>Alphaproteobacteria</taxon>
        <taxon>Caulobacterales</taxon>
        <taxon>Caulobacteraceae</taxon>
        <taxon>Caulobacter</taxon>
    </lineage>
</organism>
<sequence>MRDPEAAAIPPHLPARDALKALPGRFGGRVAQRESTSLTSRGSQVQSLSRPPFLLSDIARDHAAFVGVLSARRQAIEAARLCVTIRPLPGP</sequence>
<dbReference type="EMBL" id="CP000927">
    <property type="protein sequence ID" value="ABZ69995.1"/>
    <property type="molecule type" value="Genomic_DNA"/>
</dbReference>
<dbReference type="AlphaFoldDB" id="B0SVF6"/>